<evidence type="ECO:0000256" key="1">
    <source>
        <dbReference type="SAM" id="MobiDB-lite"/>
    </source>
</evidence>
<dbReference type="AlphaFoldDB" id="R0EQ88"/>
<evidence type="ECO:0000313" key="4">
    <source>
        <dbReference type="EMBL" id="ENZ84009.1"/>
    </source>
</evidence>
<reference evidence="4 5" key="1">
    <citation type="journal article" date="2013" name="Genome Announc.">
        <title>Draft Genome Sequence for Caulobacter sp. Strain OR37, a Bacterium Tolerant to Heavy Metals.</title>
        <authorList>
            <person name="Utturkar S.M."/>
            <person name="Bollmann A."/>
            <person name="Brzoska R.M."/>
            <person name="Klingeman D.M."/>
            <person name="Epstein S.E."/>
            <person name="Palumbo A.V."/>
            <person name="Brown S.D."/>
        </authorList>
    </citation>
    <scope>NUCLEOTIDE SEQUENCE [LARGE SCALE GENOMIC DNA]</scope>
    <source>
        <strain evidence="4 5">OR37</strain>
    </source>
</reference>
<organism evidence="4 5">
    <name type="scientific">Caulobacter vibrioides OR37</name>
    <dbReference type="NCBI Taxonomy" id="1292034"/>
    <lineage>
        <taxon>Bacteria</taxon>
        <taxon>Pseudomonadati</taxon>
        <taxon>Pseudomonadota</taxon>
        <taxon>Alphaproteobacteria</taxon>
        <taxon>Caulobacterales</taxon>
        <taxon>Caulobacteraceae</taxon>
        <taxon>Caulobacter</taxon>
    </lineage>
</organism>
<dbReference type="InterPro" id="IPR031571">
    <property type="entry name" value="RcpC_dom"/>
</dbReference>
<comment type="caution">
    <text evidence="4">The sequence shown here is derived from an EMBL/GenBank/DDBJ whole genome shotgun (WGS) entry which is preliminary data.</text>
</comment>
<dbReference type="STRING" id="1292034.OR37_00517"/>
<sequence precursor="true">MTPSDPFGLGPTSAPAKPTSSLLTGLKNIGMFFAALIATVLIASLFKSALASTGGHAAGRYYLETSTAIRAGETLSPSNTVWRAGAAKRGPDVLSSDTKGADVYWGWQALAPIRAGQAVTKSAVVDARADAATLSPPPGKVGFILAGDELTSVSQVLRPGARVDVIAVAGGGRNASAAAAVATLVQAAPVLHVRGGLKRGGRGLDASVTLAVSPEEAEDMAAWRRNGSLVLTVSGPNSADPSRLGQWRALYDDAEVDASDAAEHASSGAKGSVATPPPSSSVAVITPSGARQQALP</sequence>
<feature type="domain" description="Flp pilus assembly protein RcpC/CpaB" evidence="3">
    <location>
        <begin position="137"/>
        <end position="232"/>
    </location>
</feature>
<feature type="compositionally biased region" description="Low complexity" evidence="1">
    <location>
        <begin position="264"/>
        <end position="288"/>
    </location>
</feature>
<keyword evidence="2" id="KW-0812">Transmembrane</keyword>
<dbReference type="RefSeq" id="WP_004615601.1">
    <property type="nucleotide sequence ID" value="NZ_APMP01000001.1"/>
</dbReference>
<keyword evidence="5" id="KW-1185">Reference proteome</keyword>
<keyword evidence="2" id="KW-1133">Transmembrane helix</keyword>
<dbReference type="Proteomes" id="UP000013063">
    <property type="component" value="Unassembled WGS sequence"/>
</dbReference>
<evidence type="ECO:0000256" key="2">
    <source>
        <dbReference type="SAM" id="Phobius"/>
    </source>
</evidence>
<proteinExistence type="predicted"/>
<dbReference type="Pfam" id="PF16976">
    <property type="entry name" value="RcpC"/>
    <property type="match status" value="1"/>
</dbReference>
<evidence type="ECO:0000259" key="3">
    <source>
        <dbReference type="Pfam" id="PF16976"/>
    </source>
</evidence>
<keyword evidence="2" id="KW-0472">Membrane</keyword>
<accession>R0EQ88</accession>
<gene>
    <name evidence="4" type="ORF">OR37_00517</name>
</gene>
<protein>
    <recommendedName>
        <fullName evidence="3">Flp pilus assembly protein RcpC/CpaB domain-containing protein</fullName>
    </recommendedName>
</protein>
<feature type="transmembrane region" description="Helical" evidence="2">
    <location>
        <begin position="29"/>
        <end position="46"/>
    </location>
</feature>
<dbReference type="OrthoDB" id="9841511at2"/>
<dbReference type="PATRIC" id="fig|1292034.3.peg.515"/>
<name>R0EQ88_CAUVI</name>
<dbReference type="EMBL" id="APMP01000001">
    <property type="protein sequence ID" value="ENZ84009.1"/>
    <property type="molecule type" value="Genomic_DNA"/>
</dbReference>
<feature type="region of interest" description="Disordered" evidence="1">
    <location>
        <begin position="256"/>
        <end position="296"/>
    </location>
</feature>
<evidence type="ECO:0000313" key="5">
    <source>
        <dbReference type="Proteomes" id="UP000013063"/>
    </source>
</evidence>